<dbReference type="GO" id="GO:0030018">
    <property type="term" value="C:Z disc"/>
    <property type="evidence" value="ECO:0007669"/>
    <property type="project" value="TreeGrafter"/>
</dbReference>
<evidence type="ECO:0000313" key="9">
    <source>
        <dbReference type="EMBL" id="KAK3102260.1"/>
    </source>
</evidence>
<dbReference type="GO" id="GO:0042805">
    <property type="term" value="F:actinin binding"/>
    <property type="evidence" value="ECO:0007669"/>
    <property type="project" value="TreeGrafter"/>
</dbReference>
<dbReference type="Pfam" id="PF00412">
    <property type="entry name" value="LIM"/>
    <property type="match status" value="2"/>
</dbReference>
<dbReference type="Proteomes" id="UP001186944">
    <property type="component" value="Unassembled WGS sequence"/>
</dbReference>
<organism evidence="9 10">
    <name type="scientific">Pinctada imbricata</name>
    <name type="common">Atlantic pearl-oyster</name>
    <name type="synonym">Pinctada martensii</name>
    <dbReference type="NCBI Taxonomy" id="66713"/>
    <lineage>
        <taxon>Eukaryota</taxon>
        <taxon>Metazoa</taxon>
        <taxon>Spiralia</taxon>
        <taxon>Lophotrochozoa</taxon>
        <taxon>Mollusca</taxon>
        <taxon>Bivalvia</taxon>
        <taxon>Autobranchia</taxon>
        <taxon>Pteriomorphia</taxon>
        <taxon>Pterioida</taxon>
        <taxon>Pterioidea</taxon>
        <taxon>Pteriidae</taxon>
        <taxon>Pinctada</taxon>
    </lineage>
</organism>
<dbReference type="InterPro" id="IPR001781">
    <property type="entry name" value="Znf_LIM"/>
</dbReference>
<dbReference type="SMART" id="SM00132">
    <property type="entry name" value="LIM"/>
    <property type="match status" value="2"/>
</dbReference>
<feature type="domain" description="LIM zinc-binding" evidence="8">
    <location>
        <begin position="81"/>
        <end position="141"/>
    </location>
</feature>
<keyword evidence="10" id="KW-1185">Reference proteome</keyword>
<evidence type="ECO:0000256" key="1">
    <source>
        <dbReference type="ARBA" id="ARBA00004123"/>
    </source>
</evidence>
<dbReference type="GO" id="GO:0005634">
    <property type="term" value="C:nucleus"/>
    <property type="evidence" value="ECO:0007669"/>
    <property type="project" value="UniProtKB-SubCell"/>
</dbReference>
<dbReference type="GO" id="GO:0008307">
    <property type="term" value="F:structural constituent of muscle"/>
    <property type="evidence" value="ECO:0007669"/>
    <property type="project" value="TreeGrafter"/>
</dbReference>
<dbReference type="GO" id="GO:0046872">
    <property type="term" value="F:metal ion binding"/>
    <property type="evidence" value="ECO:0007669"/>
    <property type="project" value="UniProtKB-KW"/>
</dbReference>
<dbReference type="GO" id="GO:0060537">
    <property type="term" value="P:muscle tissue development"/>
    <property type="evidence" value="ECO:0007669"/>
    <property type="project" value="TreeGrafter"/>
</dbReference>
<proteinExistence type="predicted"/>
<comment type="caution">
    <text evidence="9">The sequence shown here is derived from an EMBL/GenBank/DDBJ whole genome shotgun (WGS) entry which is preliminary data.</text>
</comment>
<reference evidence="9" key="1">
    <citation type="submission" date="2019-08" db="EMBL/GenBank/DDBJ databases">
        <title>The improved chromosome-level genome for the pearl oyster Pinctada fucata martensii using PacBio sequencing and Hi-C.</title>
        <authorList>
            <person name="Zheng Z."/>
        </authorList>
    </citation>
    <scope>NUCLEOTIDE SEQUENCE</scope>
    <source>
        <strain evidence="9">ZZ-2019</strain>
        <tissue evidence="9">Adductor muscle</tissue>
    </source>
</reference>
<dbReference type="EMBL" id="VSWD01000005">
    <property type="protein sequence ID" value="KAK3102260.1"/>
    <property type="molecule type" value="Genomic_DNA"/>
</dbReference>
<dbReference type="CDD" id="cd09326">
    <property type="entry name" value="LIM_CRP_like"/>
    <property type="match status" value="1"/>
</dbReference>
<dbReference type="CDD" id="cd09404">
    <property type="entry name" value="LIM1_MLP84B_like"/>
    <property type="match status" value="1"/>
</dbReference>
<accession>A0AA88YLZ0</accession>
<dbReference type="PROSITE" id="PS00478">
    <property type="entry name" value="LIM_DOMAIN_1"/>
    <property type="match status" value="2"/>
</dbReference>
<dbReference type="FunFam" id="2.10.110.10:FF:000001">
    <property type="entry name" value="Cysteine and glycine-rich protein 1"/>
    <property type="match status" value="2"/>
</dbReference>
<dbReference type="PANTHER" id="PTHR24215:SF35">
    <property type="entry name" value="MUSCLE LIM PROTEIN MLP84B"/>
    <property type="match status" value="1"/>
</dbReference>
<dbReference type="GO" id="GO:0045214">
    <property type="term" value="P:sarcomere organization"/>
    <property type="evidence" value="ECO:0007669"/>
    <property type="project" value="TreeGrafter"/>
</dbReference>
<feature type="domain" description="LIM zinc-binding" evidence="8">
    <location>
        <begin position="185"/>
        <end position="245"/>
    </location>
</feature>
<evidence type="ECO:0000256" key="4">
    <source>
        <dbReference type="ARBA" id="ARBA00022833"/>
    </source>
</evidence>
<evidence type="ECO:0000256" key="6">
    <source>
        <dbReference type="ARBA" id="ARBA00023242"/>
    </source>
</evidence>
<evidence type="ECO:0000256" key="7">
    <source>
        <dbReference type="PROSITE-ProRule" id="PRU00125"/>
    </source>
</evidence>
<evidence type="ECO:0000256" key="3">
    <source>
        <dbReference type="ARBA" id="ARBA00022737"/>
    </source>
</evidence>
<evidence type="ECO:0000313" key="10">
    <source>
        <dbReference type="Proteomes" id="UP001186944"/>
    </source>
</evidence>
<comment type="subcellular location">
    <subcellularLocation>
        <location evidence="1">Nucleus</location>
    </subcellularLocation>
</comment>
<keyword evidence="3" id="KW-0677">Repeat</keyword>
<keyword evidence="2 7" id="KW-0479">Metal-binding</keyword>
<sequence>MERLNEHDMIESCWFFNGSVFGKVNGSERKVKFDIDDVIAERIRASKRRQILLPILTAPATRLSNLMIHIKNMPFKPPERSFCPKCSQAVYAAEERIGAGKKWHKQCFKCGMCNKLLDSTTVAEHEGLVFCKGCHGKKFGPKGYGFGGGAGALSMETGEQFGNKEAEMSNRPKEAVIGAKSGPGPHCPRCLRTVYDAERAIGLNDYWHKSCCNCKECHKSLDASTLNRHDVEIYCKGCYAKHFGPHGYGVGTLAK</sequence>
<evidence type="ECO:0000256" key="2">
    <source>
        <dbReference type="ARBA" id="ARBA00022723"/>
    </source>
</evidence>
<dbReference type="AlphaFoldDB" id="A0AA88YLZ0"/>
<dbReference type="PROSITE" id="PS50023">
    <property type="entry name" value="LIM_DOMAIN_2"/>
    <property type="match status" value="2"/>
</dbReference>
<dbReference type="Gene3D" id="2.10.110.10">
    <property type="entry name" value="Cysteine Rich Protein"/>
    <property type="match status" value="2"/>
</dbReference>
<keyword evidence="4 7" id="KW-0862">Zinc</keyword>
<dbReference type="PANTHER" id="PTHR24215">
    <property type="entry name" value="RHO-GTPASE-ACTIVATING PROTEIN LRG1"/>
    <property type="match status" value="1"/>
</dbReference>
<dbReference type="SUPFAM" id="SSF57716">
    <property type="entry name" value="Glucocorticoid receptor-like (DNA-binding domain)"/>
    <property type="match status" value="4"/>
</dbReference>
<keyword evidence="5 7" id="KW-0440">LIM domain</keyword>
<keyword evidence="6" id="KW-0539">Nucleus</keyword>
<gene>
    <name evidence="9" type="ORF">FSP39_009979</name>
</gene>
<evidence type="ECO:0000256" key="5">
    <source>
        <dbReference type="ARBA" id="ARBA00023038"/>
    </source>
</evidence>
<protein>
    <recommendedName>
        <fullName evidence="8">LIM zinc-binding domain-containing protein</fullName>
    </recommendedName>
</protein>
<name>A0AA88YLZ0_PINIB</name>
<evidence type="ECO:0000259" key="8">
    <source>
        <dbReference type="PROSITE" id="PS50023"/>
    </source>
</evidence>